<dbReference type="Proteomes" id="UP000218334">
    <property type="component" value="Unassembled WGS sequence"/>
</dbReference>
<reference evidence="2" key="1">
    <citation type="journal article" date="2017" name="Nat. Ecol. Evol.">
        <title>Genome expansion and lineage-specific genetic innovations in the forest pathogenic fungi Armillaria.</title>
        <authorList>
            <person name="Sipos G."/>
            <person name="Prasanna A.N."/>
            <person name="Walter M.C."/>
            <person name="O'Connor E."/>
            <person name="Balint B."/>
            <person name="Krizsan K."/>
            <person name="Kiss B."/>
            <person name="Hess J."/>
            <person name="Varga T."/>
            <person name="Slot J."/>
            <person name="Riley R."/>
            <person name="Boka B."/>
            <person name="Rigling D."/>
            <person name="Barry K."/>
            <person name="Lee J."/>
            <person name="Mihaltcheva S."/>
            <person name="LaButti K."/>
            <person name="Lipzen A."/>
            <person name="Waldron R."/>
            <person name="Moloney N.M."/>
            <person name="Sperisen C."/>
            <person name="Kredics L."/>
            <person name="Vagvoelgyi C."/>
            <person name="Patrignani A."/>
            <person name="Fitzpatrick D."/>
            <person name="Nagy I."/>
            <person name="Doyle S."/>
            <person name="Anderson J.B."/>
            <person name="Grigoriev I.V."/>
            <person name="Gueldener U."/>
            <person name="Muensterkoetter M."/>
            <person name="Nagy L.G."/>
        </authorList>
    </citation>
    <scope>NUCLEOTIDE SEQUENCE [LARGE SCALE GENOMIC DNA]</scope>
    <source>
        <strain evidence="2">28-4</strain>
    </source>
</reference>
<dbReference type="AlphaFoldDB" id="A0A2H3ATI1"/>
<protein>
    <submittedName>
        <fullName evidence="1">Uncharacterized protein</fullName>
    </submittedName>
</protein>
<sequence length="104" mass="11709">MTCSPFPVFTNESSRQTSKIQTKFLVGAAHHAISHTLLPPLWTSLVSSTFECRNLGVALRPRGIRRYTQARISLSLMETVTTRSFFPRVPTSDGNEIQFNIQIL</sequence>
<accession>A0A2H3ATI1</accession>
<organism evidence="1 2">
    <name type="scientific">Armillaria solidipes</name>
    <dbReference type="NCBI Taxonomy" id="1076256"/>
    <lineage>
        <taxon>Eukaryota</taxon>
        <taxon>Fungi</taxon>
        <taxon>Dikarya</taxon>
        <taxon>Basidiomycota</taxon>
        <taxon>Agaricomycotina</taxon>
        <taxon>Agaricomycetes</taxon>
        <taxon>Agaricomycetidae</taxon>
        <taxon>Agaricales</taxon>
        <taxon>Marasmiineae</taxon>
        <taxon>Physalacriaceae</taxon>
        <taxon>Armillaria</taxon>
    </lineage>
</organism>
<evidence type="ECO:0000313" key="2">
    <source>
        <dbReference type="Proteomes" id="UP000218334"/>
    </source>
</evidence>
<feature type="non-terminal residue" evidence="1">
    <location>
        <position position="1"/>
    </location>
</feature>
<dbReference type="EMBL" id="KZ293572">
    <property type="protein sequence ID" value="PBK58222.1"/>
    <property type="molecule type" value="Genomic_DNA"/>
</dbReference>
<evidence type="ECO:0000313" key="1">
    <source>
        <dbReference type="EMBL" id="PBK58222.1"/>
    </source>
</evidence>
<proteinExistence type="predicted"/>
<keyword evidence="2" id="KW-1185">Reference proteome</keyword>
<gene>
    <name evidence="1" type="ORF">ARMSODRAFT_967910</name>
</gene>
<name>A0A2H3ATI1_9AGAR</name>